<gene>
    <name evidence="1" type="ORF">EV182_007295</name>
</gene>
<accession>A0ACC1HJZ1</accession>
<protein>
    <submittedName>
        <fullName evidence="1">Uncharacterized protein</fullName>
    </submittedName>
</protein>
<name>A0ACC1HJZ1_9FUNG</name>
<reference evidence="1" key="1">
    <citation type="submission" date="2022-06" db="EMBL/GenBank/DDBJ databases">
        <title>Phylogenomic reconstructions and comparative analyses of Kickxellomycotina fungi.</title>
        <authorList>
            <person name="Reynolds N.K."/>
            <person name="Stajich J.E."/>
            <person name="Barry K."/>
            <person name="Grigoriev I.V."/>
            <person name="Crous P."/>
            <person name="Smith M.E."/>
        </authorList>
    </citation>
    <scope>NUCLEOTIDE SEQUENCE</scope>
    <source>
        <strain evidence="1">RSA 2271</strain>
    </source>
</reference>
<keyword evidence="2" id="KW-1185">Reference proteome</keyword>
<feature type="non-terminal residue" evidence="1">
    <location>
        <position position="1"/>
    </location>
</feature>
<dbReference type="EMBL" id="JAMZIH010003326">
    <property type="protein sequence ID" value="KAJ1676895.1"/>
    <property type="molecule type" value="Genomic_DNA"/>
</dbReference>
<evidence type="ECO:0000313" key="1">
    <source>
        <dbReference type="EMBL" id="KAJ1676895.1"/>
    </source>
</evidence>
<dbReference type="Proteomes" id="UP001145114">
    <property type="component" value="Unassembled WGS sequence"/>
</dbReference>
<proteinExistence type="predicted"/>
<evidence type="ECO:0000313" key="2">
    <source>
        <dbReference type="Proteomes" id="UP001145114"/>
    </source>
</evidence>
<organism evidence="1 2">
    <name type="scientific">Spiromyces aspiralis</name>
    <dbReference type="NCBI Taxonomy" id="68401"/>
    <lineage>
        <taxon>Eukaryota</taxon>
        <taxon>Fungi</taxon>
        <taxon>Fungi incertae sedis</taxon>
        <taxon>Zoopagomycota</taxon>
        <taxon>Kickxellomycotina</taxon>
        <taxon>Kickxellomycetes</taxon>
        <taxon>Kickxellales</taxon>
        <taxon>Kickxellaceae</taxon>
        <taxon>Spiromyces</taxon>
    </lineage>
</organism>
<comment type="caution">
    <text evidence="1">The sequence shown here is derived from an EMBL/GenBank/DDBJ whole genome shotgun (WGS) entry which is preliminary data.</text>
</comment>
<sequence>NPVVTLDILQRHVQASDSVLLKTLKQIPAICLPPEHCWRKLNLEYALDTLRLIIATSIELDWSTNRISLSQCVEHLVEADGNTGSDDNDDNEAPSSNLTLEVLRTVLEFFGEPCQPDDSEGQMP</sequence>